<keyword evidence="2" id="KW-0479">Metal-binding</keyword>
<feature type="non-terminal residue" evidence="9">
    <location>
        <position position="141"/>
    </location>
</feature>
<evidence type="ECO:0000259" key="8">
    <source>
        <dbReference type="PROSITE" id="PS50157"/>
    </source>
</evidence>
<evidence type="ECO:0000256" key="1">
    <source>
        <dbReference type="ARBA" id="ARBA00004123"/>
    </source>
</evidence>
<dbReference type="PANTHER" id="PTHR16515:SF49">
    <property type="entry name" value="GASTRULA ZINC FINGER PROTEIN XLCGF49.1-LIKE-RELATED"/>
    <property type="match status" value="1"/>
</dbReference>
<dbReference type="InterPro" id="IPR050331">
    <property type="entry name" value="Zinc_finger"/>
</dbReference>
<dbReference type="FunFam" id="3.30.160.60:FF:000774">
    <property type="entry name" value="Zinc finger protein"/>
    <property type="match status" value="1"/>
</dbReference>
<dbReference type="SUPFAM" id="SSF57667">
    <property type="entry name" value="beta-beta-alpha zinc fingers"/>
    <property type="match status" value="1"/>
</dbReference>
<dbReference type="Proteomes" id="UP001497623">
    <property type="component" value="Unassembled WGS sequence"/>
</dbReference>
<evidence type="ECO:0000256" key="7">
    <source>
        <dbReference type="PROSITE-ProRule" id="PRU00042"/>
    </source>
</evidence>
<dbReference type="Gene3D" id="3.30.160.60">
    <property type="entry name" value="Classic Zinc Finger"/>
    <property type="match status" value="2"/>
</dbReference>
<keyword evidence="4 7" id="KW-0863">Zinc-finger</keyword>
<keyword evidence="3" id="KW-0677">Repeat</keyword>
<dbReference type="PROSITE" id="PS50157">
    <property type="entry name" value="ZINC_FINGER_C2H2_2"/>
    <property type="match status" value="2"/>
</dbReference>
<feature type="domain" description="C2H2-type" evidence="8">
    <location>
        <begin position="117"/>
        <end position="141"/>
    </location>
</feature>
<dbReference type="SMART" id="SM00355">
    <property type="entry name" value="ZnF_C2H2"/>
    <property type="match status" value="2"/>
</dbReference>
<dbReference type="InterPro" id="IPR036236">
    <property type="entry name" value="Znf_C2H2_sf"/>
</dbReference>
<dbReference type="GO" id="GO:0010468">
    <property type="term" value="P:regulation of gene expression"/>
    <property type="evidence" value="ECO:0007669"/>
    <property type="project" value="TreeGrafter"/>
</dbReference>
<evidence type="ECO:0000256" key="3">
    <source>
        <dbReference type="ARBA" id="ARBA00022737"/>
    </source>
</evidence>
<dbReference type="GO" id="GO:0005634">
    <property type="term" value="C:nucleus"/>
    <property type="evidence" value="ECO:0007669"/>
    <property type="project" value="UniProtKB-SubCell"/>
</dbReference>
<accession>A0AAV2PSH8</accession>
<keyword evidence="5" id="KW-0862">Zinc</keyword>
<comment type="subcellular location">
    <subcellularLocation>
        <location evidence="1">Nucleus</location>
    </subcellularLocation>
</comment>
<evidence type="ECO:0000313" key="10">
    <source>
        <dbReference type="Proteomes" id="UP001497623"/>
    </source>
</evidence>
<dbReference type="EMBL" id="CAXKWB010001163">
    <property type="protein sequence ID" value="CAL4063521.1"/>
    <property type="molecule type" value="Genomic_DNA"/>
</dbReference>
<gene>
    <name evidence="9" type="ORF">MNOR_LOCUS3421</name>
</gene>
<comment type="caution">
    <text evidence="9">The sequence shown here is derived from an EMBL/GenBank/DDBJ whole genome shotgun (WGS) entry which is preliminary data.</text>
</comment>
<dbReference type="PROSITE" id="PS00028">
    <property type="entry name" value="ZINC_FINGER_C2H2_1"/>
    <property type="match status" value="2"/>
</dbReference>
<name>A0AAV2PSH8_MEGNR</name>
<reference evidence="9 10" key="1">
    <citation type="submission" date="2024-05" db="EMBL/GenBank/DDBJ databases">
        <authorList>
            <person name="Wallberg A."/>
        </authorList>
    </citation>
    <scope>NUCLEOTIDE SEQUENCE [LARGE SCALE GENOMIC DNA]</scope>
</reference>
<keyword evidence="6" id="KW-0539">Nucleus</keyword>
<feature type="domain" description="C2H2-type" evidence="8">
    <location>
        <begin position="89"/>
        <end position="116"/>
    </location>
</feature>
<sequence>MEFSENSDYNNIKREIKEEPMQIEVMVDPEQVFHSRTNIPDNVLLQNEFESKNGYYPIEFVDIKLVDTSLKSESSLFQPSIDINHTTSIECSYCKKNFKNLKTLKSHITLHTGERPYRCNQCDRVFLDDSKLKTHMKIHTG</sequence>
<evidence type="ECO:0000256" key="5">
    <source>
        <dbReference type="ARBA" id="ARBA00022833"/>
    </source>
</evidence>
<dbReference type="InterPro" id="IPR013087">
    <property type="entry name" value="Znf_C2H2_type"/>
</dbReference>
<keyword evidence="10" id="KW-1185">Reference proteome</keyword>
<evidence type="ECO:0000256" key="4">
    <source>
        <dbReference type="ARBA" id="ARBA00022771"/>
    </source>
</evidence>
<proteinExistence type="predicted"/>
<dbReference type="PANTHER" id="PTHR16515">
    <property type="entry name" value="PR DOMAIN ZINC FINGER PROTEIN"/>
    <property type="match status" value="1"/>
</dbReference>
<protein>
    <recommendedName>
        <fullName evidence="8">C2H2-type domain-containing protein</fullName>
    </recommendedName>
</protein>
<evidence type="ECO:0000313" key="9">
    <source>
        <dbReference type="EMBL" id="CAL4063521.1"/>
    </source>
</evidence>
<evidence type="ECO:0000256" key="6">
    <source>
        <dbReference type="ARBA" id="ARBA00023242"/>
    </source>
</evidence>
<evidence type="ECO:0000256" key="2">
    <source>
        <dbReference type="ARBA" id="ARBA00022723"/>
    </source>
</evidence>
<dbReference type="Pfam" id="PF13894">
    <property type="entry name" value="zf-C2H2_4"/>
    <property type="match status" value="1"/>
</dbReference>
<organism evidence="9 10">
    <name type="scientific">Meganyctiphanes norvegica</name>
    <name type="common">Northern krill</name>
    <name type="synonym">Thysanopoda norvegica</name>
    <dbReference type="NCBI Taxonomy" id="48144"/>
    <lineage>
        <taxon>Eukaryota</taxon>
        <taxon>Metazoa</taxon>
        <taxon>Ecdysozoa</taxon>
        <taxon>Arthropoda</taxon>
        <taxon>Crustacea</taxon>
        <taxon>Multicrustacea</taxon>
        <taxon>Malacostraca</taxon>
        <taxon>Eumalacostraca</taxon>
        <taxon>Eucarida</taxon>
        <taxon>Euphausiacea</taxon>
        <taxon>Euphausiidae</taxon>
        <taxon>Meganyctiphanes</taxon>
    </lineage>
</organism>
<dbReference type="Pfam" id="PF00096">
    <property type="entry name" value="zf-C2H2"/>
    <property type="match status" value="1"/>
</dbReference>
<dbReference type="AlphaFoldDB" id="A0AAV2PSH8"/>
<dbReference type="GO" id="GO:0008270">
    <property type="term" value="F:zinc ion binding"/>
    <property type="evidence" value="ECO:0007669"/>
    <property type="project" value="UniProtKB-KW"/>
</dbReference>